<dbReference type="GO" id="GO:0005509">
    <property type="term" value="F:calcium ion binding"/>
    <property type="evidence" value="ECO:0007669"/>
    <property type="project" value="InterPro"/>
</dbReference>
<evidence type="ECO:0000313" key="6">
    <source>
        <dbReference type="Proteomes" id="UP000297564"/>
    </source>
</evidence>
<dbReference type="Pfam" id="PF13202">
    <property type="entry name" value="EF-hand_5"/>
    <property type="match status" value="1"/>
</dbReference>
<feature type="domain" description="EF-hand" evidence="4">
    <location>
        <begin position="344"/>
        <end position="360"/>
    </location>
</feature>
<protein>
    <recommendedName>
        <fullName evidence="7">PRC-barrel domain containing protein</fullName>
    </recommendedName>
</protein>
<feature type="chain" id="PRO_5021197542" description="PRC-barrel domain containing protein" evidence="2">
    <location>
        <begin position="30"/>
        <end position="370"/>
    </location>
</feature>
<dbReference type="OrthoDB" id="286778at2"/>
<keyword evidence="2" id="KW-0732">Signal</keyword>
<sequence>MLKSSKARLHIISGAVLALALAGGAAAQAQSSGATGSSGSQAMQAQQGSGAQSGVQNYRGMRVNDMIGMPVVSPDNRRMGTLSDLVIDISTGDVRYALLSFERGLFQEDALAAVPTKQLFQTVRDGALVLQGMNREQLMASAVRRTDYEGGLFDRREARLFDNRPLWTGIDRTWGMGTPTATPGAMLATRIIDREVNTATEDDIGEIEALVVNLANSKVHYAVLEFDPGWLSPERKIAVPITAFQRGRGMESDELSTNLTKQRVGNMPALDRNWYGRLNDPAYVAGVDRTFLGVGTGTALVDTGVMGSGPNTNLFNRLDEDGNGWLDRRELDAVPDLGRHWGTVDADRDGRLSRQEFTRFGVREERRTER</sequence>
<dbReference type="InterPro" id="IPR018247">
    <property type="entry name" value="EF_Hand_1_Ca_BS"/>
</dbReference>
<evidence type="ECO:0000259" key="4">
    <source>
        <dbReference type="Pfam" id="PF13202"/>
    </source>
</evidence>
<dbReference type="PROSITE" id="PS00018">
    <property type="entry name" value="EF_HAND_1"/>
    <property type="match status" value="1"/>
</dbReference>
<dbReference type="InterPro" id="IPR027275">
    <property type="entry name" value="PRC-brl_dom"/>
</dbReference>
<gene>
    <name evidence="5" type="ORF">EZ242_00500</name>
</gene>
<dbReference type="AlphaFoldDB" id="A0A4Z0C209"/>
<dbReference type="PANTHER" id="PTHR36505">
    <property type="entry name" value="BLR1072 PROTEIN"/>
    <property type="match status" value="1"/>
</dbReference>
<dbReference type="InterPro" id="IPR002048">
    <property type="entry name" value="EF_hand_dom"/>
</dbReference>
<evidence type="ECO:0000313" key="5">
    <source>
        <dbReference type="EMBL" id="TFZ04275.1"/>
    </source>
</evidence>
<dbReference type="PANTHER" id="PTHR36505:SF1">
    <property type="entry name" value="BLR1072 PROTEIN"/>
    <property type="match status" value="1"/>
</dbReference>
<keyword evidence="6" id="KW-1185">Reference proteome</keyword>
<organism evidence="5 6">
    <name type="scientific">Ramlibacter rhizophilus</name>
    <dbReference type="NCBI Taxonomy" id="1781167"/>
    <lineage>
        <taxon>Bacteria</taxon>
        <taxon>Pseudomonadati</taxon>
        <taxon>Pseudomonadota</taxon>
        <taxon>Betaproteobacteria</taxon>
        <taxon>Burkholderiales</taxon>
        <taxon>Comamonadaceae</taxon>
        <taxon>Ramlibacter</taxon>
    </lineage>
</organism>
<dbReference type="SUPFAM" id="SSF47473">
    <property type="entry name" value="EF-hand"/>
    <property type="match status" value="1"/>
</dbReference>
<feature type="domain" description="PRC-barrel" evidence="3">
    <location>
        <begin position="185"/>
        <end position="243"/>
    </location>
</feature>
<dbReference type="InterPro" id="IPR011033">
    <property type="entry name" value="PRC_barrel-like_sf"/>
</dbReference>
<proteinExistence type="predicted"/>
<feature type="signal peptide" evidence="2">
    <location>
        <begin position="1"/>
        <end position="29"/>
    </location>
</feature>
<evidence type="ECO:0008006" key="7">
    <source>
        <dbReference type="Google" id="ProtNLM"/>
    </source>
</evidence>
<comment type="caution">
    <text evidence="5">The sequence shown here is derived from an EMBL/GenBank/DDBJ whole genome shotgun (WGS) entry which is preliminary data.</text>
</comment>
<evidence type="ECO:0000259" key="3">
    <source>
        <dbReference type="Pfam" id="PF05239"/>
    </source>
</evidence>
<dbReference type="RefSeq" id="WP_135283156.1">
    <property type="nucleotide sequence ID" value="NZ_SMLL01000001.1"/>
</dbReference>
<dbReference type="InterPro" id="IPR011992">
    <property type="entry name" value="EF-hand-dom_pair"/>
</dbReference>
<dbReference type="SUPFAM" id="SSF50346">
    <property type="entry name" value="PRC-barrel domain"/>
    <property type="match status" value="2"/>
</dbReference>
<feature type="domain" description="PRC-barrel" evidence="3">
    <location>
        <begin position="61"/>
        <end position="126"/>
    </location>
</feature>
<name>A0A4Z0C209_9BURK</name>
<dbReference type="Gene3D" id="2.30.30.240">
    <property type="entry name" value="PRC-barrel domain"/>
    <property type="match status" value="2"/>
</dbReference>
<reference evidence="5 6" key="1">
    <citation type="submission" date="2019-03" db="EMBL/GenBank/DDBJ databases">
        <title>Ramlibacter rhizophilus CCTCC AB2015357, whole genome shotgun sequence.</title>
        <authorList>
            <person name="Zhang X."/>
            <person name="Feng G."/>
            <person name="Zhu H."/>
        </authorList>
    </citation>
    <scope>NUCLEOTIDE SEQUENCE [LARGE SCALE GENOMIC DNA]</scope>
    <source>
        <strain evidence="5 6">CCTCC AB2015357</strain>
    </source>
</reference>
<accession>A0A4Z0C209</accession>
<dbReference type="Proteomes" id="UP000297564">
    <property type="component" value="Unassembled WGS sequence"/>
</dbReference>
<evidence type="ECO:0000256" key="2">
    <source>
        <dbReference type="SAM" id="SignalP"/>
    </source>
</evidence>
<evidence type="ECO:0000256" key="1">
    <source>
        <dbReference type="SAM" id="MobiDB-lite"/>
    </source>
</evidence>
<feature type="region of interest" description="Disordered" evidence="1">
    <location>
        <begin position="30"/>
        <end position="55"/>
    </location>
</feature>
<dbReference type="Pfam" id="PF05239">
    <property type="entry name" value="PRC"/>
    <property type="match status" value="2"/>
</dbReference>
<dbReference type="Gene3D" id="1.10.238.10">
    <property type="entry name" value="EF-hand"/>
    <property type="match status" value="1"/>
</dbReference>
<dbReference type="EMBL" id="SMLL01000001">
    <property type="protein sequence ID" value="TFZ04275.1"/>
    <property type="molecule type" value="Genomic_DNA"/>
</dbReference>